<dbReference type="Gene3D" id="1.10.472.10">
    <property type="entry name" value="Cyclin-like"/>
    <property type="match status" value="1"/>
</dbReference>
<organism evidence="3 4">
    <name type="scientific">Basidiobolus ranarum</name>
    <dbReference type="NCBI Taxonomy" id="34480"/>
    <lineage>
        <taxon>Eukaryota</taxon>
        <taxon>Fungi</taxon>
        <taxon>Fungi incertae sedis</taxon>
        <taxon>Zoopagomycota</taxon>
        <taxon>Entomophthoromycotina</taxon>
        <taxon>Basidiobolomycetes</taxon>
        <taxon>Basidiobolales</taxon>
        <taxon>Basidiobolaceae</taxon>
        <taxon>Basidiobolus</taxon>
    </lineage>
</organism>
<reference evidence="3 4" key="1">
    <citation type="submission" date="2023-04" db="EMBL/GenBank/DDBJ databases">
        <title>Genome of Basidiobolus ranarum AG-B5.</title>
        <authorList>
            <person name="Stajich J.E."/>
            <person name="Carter-House D."/>
            <person name="Gryganskyi A."/>
        </authorList>
    </citation>
    <scope>NUCLEOTIDE SEQUENCE [LARGE SCALE GENOMIC DNA]</scope>
    <source>
        <strain evidence="3 4">AG-B5</strain>
    </source>
</reference>
<evidence type="ECO:0000256" key="1">
    <source>
        <dbReference type="ARBA" id="ARBA00023127"/>
    </source>
</evidence>
<proteinExistence type="inferred from homology"/>
<dbReference type="PANTHER" id="PTHR15615">
    <property type="match status" value="1"/>
</dbReference>
<accession>A0ABR2WZ07</accession>
<keyword evidence="1 2" id="KW-0195">Cyclin</keyword>
<dbReference type="Proteomes" id="UP001479436">
    <property type="component" value="Unassembled WGS sequence"/>
</dbReference>
<comment type="similarity">
    <text evidence="2">Belongs to the cyclin family.</text>
</comment>
<dbReference type="InterPro" id="IPR012389">
    <property type="entry name" value="Cyclin_P/U"/>
</dbReference>
<sequence>MPKSTSSSNGVNVNNTDAIEVPEFFYLADTAHLTHLIADMFNRLISHNDQIPLTPSNLTRFHSRTPPGISIYDYLRRIVKYTSVEKPCLIMLLVYIDRVSELHRSFIISSLTVHRFLITAVVVASKALCDAYCTNTHYAKVGGVSTQEINALELEFLFFIDWKLYCSPETLQQYYVNLVDQHPSYKQITEAVEPKPKRFKAKQDSEPTEETLS</sequence>
<evidence type="ECO:0000313" key="4">
    <source>
        <dbReference type="Proteomes" id="UP001479436"/>
    </source>
</evidence>
<evidence type="ECO:0000313" key="3">
    <source>
        <dbReference type="EMBL" id="KAK9766739.1"/>
    </source>
</evidence>
<name>A0ABR2WZ07_9FUNG</name>
<dbReference type="CDD" id="cd20558">
    <property type="entry name" value="CYCLIN_ScPCL7-like"/>
    <property type="match status" value="1"/>
</dbReference>
<dbReference type="InterPro" id="IPR036915">
    <property type="entry name" value="Cyclin-like_sf"/>
</dbReference>
<gene>
    <name evidence="3" type="primary">PHO80_1</name>
    <name evidence="3" type="ORF">K7432_003967</name>
</gene>
<dbReference type="EMBL" id="JASJQH010000129">
    <property type="protein sequence ID" value="KAK9766739.1"/>
    <property type="molecule type" value="Genomic_DNA"/>
</dbReference>
<dbReference type="PANTHER" id="PTHR15615:SF117">
    <property type="entry name" value="PHO85 CYCLIN PHO80"/>
    <property type="match status" value="1"/>
</dbReference>
<comment type="caution">
    <text evidence="3">The sequence shown here is derived from an EMBL/GenBank/DDBJ whole genome shotgun (WGS) entry which is preliminary data.</text>
</comment>
<evidence type="ECO:0000256" key="2">
    <source>
        <dbReference type="PIRNR" id="PIRNR027110"/>
    </source>
</evidence>
<dbReference type="SUPFAM" id="SSF47954">
    <property type="entry name" value="Cyclin-like"/>
    <property type="match status" value="1"/>
</dbReference>
<dbReference type="Pfam" id="PF08613">
    <property type="entry name" value="Cyclin"/>
    <property type="match status" value="1"/>
</dbReference>
<keyword evidence="4" id="KW-1185">Reference proteome</keyword>
<dbReference type="PIRSF" id="PIRSF027110">
    <property type="entry name" value="PREG"/>
    <property type="match status" value="1"/>
</dbReference>
<protein>
    <recommendedName>
        <fullName evidence="2">Cyclin</fullName>
    </recommendedName>
</protein>
<dbReference type="InterPro" id="IPR013922">
    <property type="entry name" value="Cyclin_PHO80-like"/>
</dbReference>